<keyword evidence="1" id="KW-0963">Cytoplasm</keyword>
<evidence type="ECO:0000313" key="6">
    <source>
        <dbReference type="EMBL" id="HIU61416.1"/>
    </source>
</evidence>
<dbReference type="Pfam" id="PF01430">
    <property type="entry name" value="HSP33"/>
    <property type="match status" value="1"/>
</dbReference>
<dbReference type="GO" id="GO:0044183">
    <property type="term" value="F:protein folding chaperone"/>
    <property type="evidence" value="ECO:0007669"/>
    <property type="project" value="TreeGrafter"/>
</dbReference>
<reference evidence="6" key="1">
    <citation type="submission" date="2020-10" db="EMBL/GenBank/DDBJ databases">
        <authorList>
            <person name="Gilroy R."/>
        </authorList>
    </citation>
    <scope>NUCLEOTIDE SEQUENCE</scope>
    <source>
        <strain evidence="6">CHK195-12923</strain>
    </source>
</reference>
<keyword evidence="2" id="KW-0862">Zinc</keyword>
<keyword evidence="5" id="KW-0676">Redox-active center</keyword>
<evidence type="ECO:0000313" key="7">
    <source>
        <dbReference type="Proteomes" id="UP000824110"/>
    </source>
</evidence>
<keyword evidence="4" id="KW-0143">Chaperone</keyword>
<dbReference type="Gene3D" id="3.55.30.10">
    <property type="entry name" value="Hsp33 domain"/>
    <property type="match status" value="1"/>
</dbReference>
<dbReference type="PIRSF" id="PIRSF005261">
    <property type="entry name" value="Heat_shock_Hsp33"/>
    <property type="match status" value="1"/>
</dbReference>
<dbReference type="SUPFAM" id="SSF64397">
    <property type="entry name" value="Hsp33 domain"/>
    <property type="match status" value="1"/>
</dbReference>
<protein>
    <submittedName>
        <fullName evidence="6">Hsp33 family molecular chaperone HslO</fullName>
    </submittedName>
</protein>
<dbReference type="GO" id="GO:0042026">
    <property type="term" value="P:protein refolding"/>
    <property type="evidence" value="ECO:0007669"/>
    <property type="project" value="TreeGrafter"/>
</dbReference>
<sequence length="274" mass="29751">MDALCKTLICNKQVSLTVAETTALCGRARDIHSLEPGAAKTFGELLTCGVYMAGCLKSDRGAISITIKGAEGNGSASVSGDINLHMRGYINGASGGRLKGGFMTVIKEDGFFRPFTGAIELISDDVSENMEHYFDLSEQIPTKVKVGALFNGEKCVAAGGVVMQLMPGHDEAAKKLVEQKKEELGDIAEDIRLLGAEGVLKKYFSGEVEGSHIYITRPEYKCNCSREKISALLLSMGRQELENILAEQGEISVHCDYCNTDYKFGKEDVENLFR</sequence>
<evidence type="ECO:0000256" key="4">
    <source>
        <dbReference type="ARBA" id="ARBA00023186"/>
    </source>
</evidence>
<gene>
    <name evidence="6" type="ORF">IAB69_02070</name>
</gene>
<evidence type="ECO:0000256" key="3">
    <source>
        <dbReference type="ARBA" id="ARBA00023157"/>
    </source>
</evidence>
<dbReference type="SUPFAM" id="SSF118352">
    <property type="entry name" value="HSP33 redox switch-like"/>
    <property type="match status" value="1"/>
</dbReference>
<proteinExistence type="predicted"/>
<evidence type="ECO:0000256" key="2">
    <source>
        <dbReference type="ARBA" id="ARBA00022833"/>
    </source>
</evidence>
<dbReference type="AlphaFoldDB" id="A0A9D1SIH1"/>
<organism evidence="6 7">
    <name type="scientific">Candidatus Coproplasma excrementigallinarum</name>
    <dbReference type="NCBI Taxonomy" id="2840747"/>
    <lineage>
        <taxon>Bacteria</taxon>
        <taxon>Bacillati</taxon>
        <taxon>Bacillota</taxon>
        <taxon>Clostridia</taxon>
        <taxon>Eubacteriales</taxon>
        <taxon>Candidatus Coproplasma</taxon>
    </lineage>
</organism>
<dbReference type="EMBL" id="DVNE01000020">
    <property type="protein sequence ID" value="HIU61416.1"/>
    <property type="molecule type" value="Genomic_DNA"/>
</dbReference>
<comment type="caution">
    <text evidence="6">The sequence shown here is derived from an EMBL/GenBank/DDBJ whole genome shotgun (WGS) entry which is preliminary data.</text>
</comment>
<name>A0A9D1SIH1_9FIRM</name>
<evidence type="ECO:0000256" key="5">
    <source>
        <dbReference type="ARBA" id="ARBA00023284"/>
    </source>
</evidence>
<keyword evidence="3" id="KW-1015">Disulfide bond</keyword>
<dbReference type="Proteomes" id="UP000824110">
    <property type="component" value="Unassembled WGS sequence"/>
</dbReference>
<dbReference type="PANTHER" id="PTHR30111:SF1">
    <property type="entry name" value="33 KDA CHAPERONIN"/>
    <property type="match status" value="1"/>
</dbReference>
<dbReference type="GO" id="GO:0005737">
    <property type="term" value="C:cytoplasm"/>
    <property type="evidence" value="ECO:0007669"/>
    <property type="project" value="InterPro"/>
</dbReference>
<dbReference type="InterPro" id="IPR000397">
    <property type="entry name" value="Heat_shock_Hsp33"/>
</dbReference>
<dbReference type="InterPro" id="IPR016154">
    <property type="entry name" value="Heat_shock_Hsp33_C"/>
</dbReference>
<dbReference type="GO" id="GO:0051082">
    <property type="term" value="F:unfolded protein binding"/>
    <property type="evidence" value="ECO:0007669"/>
    <property type="project" value="InterPro"/>
</dbReference>
<evidence type="ECO:0000256" key="1">
    <source>
        <dbReference type="ARBA" id="ARBA00022490"/>
    </source>
</evidence>
<accession>A0A9D1SIH1</accession>
<dbReference type="InterPro" id="IPR016153">
    <property type="entry name" value="Heat_shock_Hsp33_N"/>
</dbReference>
<dbReference type="PANTHER" id="PTHR30111">
    <property type="entry name" value="33 KDA CHAPERONIN"/>
    <property type="match status" value="1"/>
</dbReference>
<dbReference type="Gene3D" id="3.90.1280.10">
    <property type="entry name" value="HSP33 redox switch-like"/>
    <property type="match status" value="1"/>
</dbReference>
<reference evidence="6" key="2">
    <citation type="journal article" date="2021" name="PeerJ">
        <title>Extensive microbial diversity within the chicken gut microbiome revealed by metagenomics and culture.</title>
        <authorList>
            <person name="Gilroy R."/>
            <person name="Ravi A."/>
            <person name="Getino M."/>
            <person name="Pursley I."/>
            <person name="Horton D.L."/>
            <person name="Alikhan N.F."/>
            <person name="Baker D."/>
            <person name="Gharbi K."/>
            <person name="Hall N."/>
            <person name="Watson M."/>
            <person name="Adriaenssens E.M."/>
            <person name="Foster-Nyarko E."/>
            <person name="Jarju S."/>
            <person name="Secka A."/>
            <person name="Antonio M."/>
            <person name="Oren A."/>
            <person name="Chaudhuri R.R."/>
            <person name="La Ragione R."/>
            <person name="Hildebrand F."/>
            <person name="Pallen M.J."/>
        </authorList>
    </citation>
    <scope>NUCLEOTIDE SEQUENCE</scope>
    <source>
        <strain evidence="6">CHK195-12923</strain>
    </source>
</reference>